<dbReference type="RefSeq" id="WP_158078726.1">
    <property type="nucleotide sequence ID" value="NZ_LZZM01000111.1"/>
</dbReference>
<evidence type="ECO:0000313" key="1">
    <source>
        <dbReference type="EMBL" id="OOM79120.1"/>
    </source>
</evidence>
<name>A0A1S8TMY9_9CLOT</name>
<reference evidence="1 2" key="1">
    <citation type="submission" date="2016-05" db="EMBL/GenBank/DDBJ databases">
        <title>Microbial solvent formation.</title>
        <authorList>
            <person name="Poehlein A."/>
            <person name="Montoya Solano J.D."/>
            <person name="Flitsch S."/>
            <person name="Krabben P."/>
            <person name="Duerre P."/>
            <person name="Daniel R."/>
        </authorList>
    </citation>
    <scope>NUCLEOTIDE SEQUENCE [LARGE SCALE GENOMIC DNA]</scope>
    <source>
        <strain evidence="1 2">DSM 2619</strain>
    </source>
</reference>
<dbReference type="AlphaFoldDB" id="A0A1S8TMY9"/>
<organism evidence="1 2">
    <name type="scientific">Clostridium puniceum</name>
    <dbReference type="NCBI Taxonomy" id="29367"/>
    <lineage>
        <taxon>Bacteria</taxon>
        <taxon>Bacillati</taxon>
        <taxon>Bacillota</taxon>
        <taxon>Clostridia</taxon>
        <taxon>Eubacteriales</taxon>
        <taxon>Clostridiaceae</taxon>
        <taxon>Clostridium</taxon>
    </lineage>
</organism>
<sequence length="50" mass="6196">MQIAIQKAETIDNKLLVLIWFEDRQIVLKEEEFEELNENIRLFEFNNHQY</sequence>
<proteinExistence type="predicted"/>
<dbReference type="Proteomes" id="UP000190890">
    <property type="component" value="Unassembled WGS sequence"/>
</dbReference>
<dbReference type="EMBL" id="LZZM01000111">
    <property type="protein sequence ID" value="OOM79120.1"/>
    <property type="molecule type" value="Genomic_DNA"/>
</dbReference>
<accession>A0A1S8TMY9</accession>
<protein>
    <submittedName>
        <fullName evidence="1">Uncharacterized protein</fullName>
    </submittedName>
</protein>
<comment type="caution">
    <text evidence="1">The sequence shown here is derived from an EMBL/GenBank/DDBJ whole genome shotgun (WGS) entry which is preliminary data.</text>
</comment>
<dbReference type="STRING" id="29367.CLPUN_17100"/>
<keyword evidence="2" id="KW-1185">Reference proteome</keyword>
<evidence type="ECO:0000313" key="2">
    <source>
        <dbReference type="Proteomes" id="UP000190890"/>
    </source>
</evidence>
<gene>
    <name evidence="1" type="ORF">CLPUN_17100</name>
</gene>